<dbReference type="Proteomes" id="UP000717364">
    <property type="component" value="Unassembled WGS sequence"/>
</dbReference>
<reference evidence="2" key="2">
    <citation type="journal article" date="2021" name="Mar. Drugs">
        <title>Genome Reduction and Secondary Metabolism of the Marine Sponge-Associated Cyanobacterium Leptothoe.</title>
        <authorList>
            <person name="Konstantinou D."/>
            <person name="Popin R.V."/>
            <person name="Fewer D.P."/>
            <person name="Sivonen K."/>
            <person name="Gkelis S."/>
        </authorList>
    </citation>
    <scope>NUCLEOTIDE SEQUENCE</scope>
    <source>
        <strain evidence="2">TAU-MAC 1115</strain>
    </source>
</reference>
<dbReference type="InterPro" id="IPR013154">
    <property type="entry name" value="ADH-like_N"/>
</dbReference>
<evidence type="ECO:0000313" key="2">
    <source>
        <dbReference type="EMBL" id="MBT9317841.1"/>
    </source>
</evidence>
<keyword evidence="3" id="KW-1185">Reference proteome</keyword>
<dbReference type="EMBL" id="JADOES010000061">
    <property type="protein sequence ID" value="MBT9317841.1"/>
    <property type="molecule type" value="Genomic_DNA"/>
</dbReference>
<accession>A0A947DMT3</accession>
<gene>
    <name evidence="2" type="ORF">IXB50_20695</name>
</gene>
<dbReference type="AlphaFoldDB" id="A0A947DMT3"/>
<dbReference type="InterPro" id="IPR011032">
    <property type="entry name" value="GroES-like_sf"/>
</dbReference>
<dbReference type="Pfam" id="PF08240">
    <property type="entry name" value="ADH_N"/>
    <property type="match status" value="1"/>
</dbReference>
<name>A0A947DMT3_9CYAN</name>
<reference evidence="2" key="1">
    <citation type="submission" date="2020-11" db="EMBL/GenBank/DDBJ databases">
        <authorList>
            <person name="Konstantinou D."/>
            <person name="Gkelis S."/>
            <person name="Popin R."/>
            <person name="Fewer D."/>
            <person name="Sivonen K."/>
        </authorList>
    </citation>
    <scope>NUCLEOTIDE SEQUENCE</scope>
    <source>
        <strain evidence="2">TAU-MAC 1115</strain>
    </source>
</reference>
<organism evidence="2 3">
    <name type="scientific">Leptothoe spongobia TAU-MAC 1115</name>
    <dbReference type="NCBI Taxonomy" id="1967444"/>
    <lineage>
        <taxon>Bacteria</taxon>
        <taxon>Bacillati</taxon>
        <taxon>Cyanobacteriota</taxon>
        <taxon>Cyanophyceae</taxon>
        <taxon>Nodosilineales</taxon>
        <taxon>Cymatolegaceae</taxon>
        <taxon>Leptothoe</taxon>
        <taxon>Leptothoe spongobia</taxon>
    </lineage>
</organism>
<protein>
    <recommendedName>
        <fullName evidence="1">Alcohol dehydrogenase-like N-terminal domain-containing protein</fullName>
    </recommendedName>
</protein>
<feature type="domain" description="Alcohol dehydrogenase-like N-terminal" evidence="1">
    <location>
        <begin position="50"/>
        <end position="107"/>
    </location>
</feature>
<dbReference type="Gene3D" id="3.90.180.10">
    <property type="entry name" value="Medium-chain alcohol dehydrogenases, catalytic domain"/>
    <property type="match status" value="1"/>
</dbReference>
<proteinExistence type="predicted"/>
<evidence type="ECO:0000313" key="3">
    <source>
        <dbReference type="Proteomes" id="UP000717364"/>
    </source>
</evidence>
<comment type="caution">
    <text evidence="2">The sequence shown here is derived from an EMBL/GenBank/DDBJ whole genome shotgun (WGS) entry which is preliminary data.</text>
</comment>
<evidence type="ECO:0000259" key="1">
    <source>
        <dbReference type="Pfam" id="PF08240"/>
    </source>
</evidence>
<sequence length="162" mass="17722">MATSQIHKATRTCCPCADTILLTREWIVQDNYGSTDVLRLEDVDKPVLQDNQVLVKVYASSVNAGDWHLMRGTPFLIRVMLGGIARPKIKTLGMDVAEHVVNVGNRSFSLNEVPAAIRHAEQQQVQGKSSLLSETKSWLMASGIAGHPQGSAPTRLSIFNQA</sequence>
<dbReference type="SUPFAM" id="SSF50129">
    <property type="entry name" value="GroES-like"/>
    <property type="match status" value="1"/>
</dbReference>
<dbReference type="RefSeq" id="WP_215610904.1">
    <property type="nucleotide sequence ID" value="NZ_JADOES010000061.1"/>
</dbReference>